<gene>
    <name evidence="2" type="ORF">H5410_041266</name>
</gene>
<name>A0A9J5XUA5_SOLCO</name>
<dbReference type="Proteomes" id="UP000824120">
    <property type="component" value="Chromosome 8"/>
</dbReference>
<feature type="region of interest" description="Disordered" evidence="1">
    <location>
        <begin position="49"/>
        <end position="72"/>
    </location>
</feature>
<comment type="caution">
    <text evidence="2">The sequence shown here is derived from an EMBL/GenBank/DDBJ whole genome shotgun (WGS) entry which is preliminary data.</text>
</comment>
<proteinExistence type="predicted"/>
<organism evidence="2 3">
    <name type="scientific">Solanum commersonii</name>
    <name type="common">Commerson's wild potato</name>
    <name type="synonym">Commerson's nightshade</name>
    <dbReference type="NCBI Taxonomy" id="4109"/>
    <lineage>
        <taxon>Eukaryota</taxon>
        <taxon>Viridiplantae</taxon>
        <taxon>Streptophyta</taxon>
        <taxon>Embryophyta</taxon>
        <taxon>Tracheophyta</taxon>
        <taxon>Spermatophyta</taxon>
        <taxon>Magnoliopsida</taxon>
        <taxon>eudicotyledons</taxon>
        <taxon>Gunneridae</taxon>
        <taxon>Pentapetalae</taxon>
        <taxon>asterids</taxon>
        <taxon>lamiids</taxon>
        <taxon>Solanales</taxon>
        <taxon>Solanaceae</taxon>
        <taxon>Solanoideae</taxon>
        <taxon>Solaneae</taxon>
        <taxon>Solanum</taxon>
    </lineage>
</organism>
<feature type="compositionally biased region" description="Acidic residues" evidence="1">
    <location>
        <begin position="1"/>
        <end position="22"/>
    </location>
</feature>
<protein>
    <submittedName>
        <fullName evidence="2">Uncharacterized protein</fullName>
    </submittedName>
</protein>
<evidence type="ECO:0000313" key="2">
    <source>
        <dbReference type="EMBL" id="KAG5590752.1"/>
    </source>
</evidence>
<sequence>MEEDPEEDPREPTEDMEDDPEEYLEHDPNLYDHRDGGVMHIEDKLVPRTKDAHSEYGKIQTTGSRKSTNPQSISRGLTMTWEMIMTMPQHGRRLSFFFEFPHKLLKGSYDLSLLYALRPPLYFHFFGF</sequence>
<dbReference type="EMBL" id="JACXVP010000008">
    <property type="protein sequence ID" value="KAG5590752.1"/>
    <property type="molecule type" value="Genomic_DNA"/>
</dbReference>
<evidence type="ECO:0000313" key="3">
    <source>
        <dbReference type="Proteomes" id="UP000824120"/>
    </source>
</evidence>
<feature type="compositionally biased region" description="Basic and acidic residues" evidence="1">
    <location>
        <begin position="23"/>
        <end position="35"/>
    </location>
</feature>
<feature type="compositionally biased region" description="Polar residues" evidence="1">
    <location>
        <begin position="59"/>
        <end position="72"/>
    </location>
</feature>
<feature type="region of interest" description="Disordered" evidence="1">
    <location>
        <begin position="1"/>
        <end position="35"/>
    </location>
</feature>
<dbReference type="AlphaFoldDB" id="A0A9J5XUA5"/>
<keyword evidence="3" id="KW-1185">Reference proteome</keyword>
<evidence type="ECO:0000256" key="1">
    <source>
        <dbReference type="SAM" id="MobiDB-lite"/>
    </source>
</evidence>
<reference evidence="2 3" key="1">
    <citation type="submission" date="2020-09" db="EMBL/GenBank/DDBJ databases">
        <title>De no assembly of potato wild relative species, Solanum commersonii.</title>
        <authorList>
            <person name="Cho K."/>
        </authorList>
    </citation>
    <scope>NUCLEOTIDE SEQUENCE [LARGE SCALE GENOMIC DNA]</scope>
    <source>
        <strain evidence="2">LZ3.2</strain>
        <tissue evidence="2">Leaf</tissue>
    </source>
</reference>
<accession>A0A9J5XUA5</accession>